<sequence length="231" mass="25919">MEKYKVVIPAAGQGKRMKAGKNKQFLLLDQVPLLIHTILVFEEDILCDGIILVINKDEFDDVKQLLLEFGIKKVEKLVVGGKERQQSVYEGLKSIEGDPIVLVHDGARPFIQIDKIHKLVSAFIKNGSATIGTPVKDTIKEVVDGKATKTVDRSRLWAIQTPQAFRHSQIYRAHQTAESNNYFGTDDASIMEYIGESVYIVEGDYENIKITTPEDLLFGEAIIGKRKGEFK</sequence>
<evidence type="ECO:0000256" key="4">
    <source>
        <dbReference type="ARBA" id="ARBA00022679"/>
    </source>
</evidence>
<dbReference type="EMBL" id="JAHQCR010000014">
    <property type="protein sequence ID" value="MBU9720250.1"/>
    <property type="molecule type" value="Genomic_DNA"/>
</dbReference>
<reference evidence="8 9" key="1">
    <citation type="submission" date="2021-06" db="EMBL/GenBank/DDBJ databases">
        <title>Bacillus sp. RD4P76, an endophyte from a halophyte.</title>
        <authorList>
            <person name="Sun J.-Q."/>
        </authorList>
    </citation>
    <scope>NUCLEOTIDE SEQUENCE [LARGE SCALE GENOMIC DNA]</scope>
    <source>
        <strain evidence="8 9">JCM 17098</strain>
    </source>
</reference>
<comment type="caution">
    <text evidence="8">The sequence shown here is derived from an EMBL/GenBank/DDBJ whole genome shotgun (WGS) entry which is preliminary data.</text>
</comment>
<feature type="site" description="Transition state stabilizer" evidence="7">
    <location>
        <position position="23"/>
    </location>
</feature>
<comment type="catalytic activity">
    <reaction evidence="1 7">
        <text>2-C-methyl-D-erythritol 4-phosphate + CTP + H(+) = 4-CDP-2-C-methyl-D-erythritol + diphosphate</text>
        <dbReference type="Rhea" id="RHEA:13429"/>
        <dbReference type="ChEBI" id="CHEBI:15378"/>
        <dbReference type="ChEBI" id="CHEBI:33019"/>
        <dbReference type="ChEBI" id="CHEBI:37563"/>
        <dbReference type="ChEBI" id="CHEBI:57823"/>
        <dbReference type="ChEBI" id="CHEBI:58262"/>
        <dbReference type="EC" id="2.7.7.60"/>
    </reaction>
</comment>
<dbReference type="NCBIfam" id="TIGR00453">
    <property type="entry name" value="ispD"/>
    <property type="match status" value="1"/>
</dbReference>
<feature type="site" description="Positions MEP for the nucleophilic attack" evidence="7">
    <location>
        <position position="153"/>
    </location>
</feature>
<evidence type="ECO:0000256" key="7">
    <source>
        <dbReference type="HAMAP-Rule" id="MF_00108"/>
    </source>
</evidence>
<evidence type="ECO:0000256" key="3">
    <source>
        <dbReference type="ARBA" id="ARBA00009789"/>
    </source>
</evidence>
<dbReference type="InterPro" id="IPR034683">
    <property type="entry name" value="IspD/TarI"/>
</dbReference>
<organism evidence="8 9">
    <name type="scientific">Evansella alkalicola</name>
    <dbReference type="NCBI Taxonomy" id="745819"/>
    <lineage>
        <taxon>Bacteria</taxon>
        <taxon>Bacillati</taxon>
        <taxon>Bacillota</taxon>
        <taxon>Bacilli</taxon>
        <taxon>Bacillales</taxon>
        <taxon>Bacillaceae</taxon>
        <taxon>Evansella</taxon>
    </lineage>
</organism>
<keyword evidence="5 7" id="KW-0548">Nucleotidyltransferase</keyword>
<dbReference type="InterPro" id="IPR029044">
    <property type="entry name" value="Nucleotide-diphossugar_trans"/>
</dbReference>
<dbReference type="Pfam" id="PF01128">
    <property type="entry name" value="IspD"/>
    <property type="match status" value="1"/>
</dbReference>
<dbReference type="InterPro" id="IPR018294">
    <property type="entry name" value="ISPD_synthase_CS"/>
</dbReference>
<comment type="pathway">
    <text evidence="2 7">Isoprenoid biosynthesis; isopentenyl diphosphate biosynthesis via DXP pathway; isopentenyl diphosphate from 1-deoxy-D-xylulose 5-phosphate: step 2/6.</text>
</comment>
<evidence type="ECO:0000313" key="8">
    <source>
        <dbReference type="EMBL" id="MBU9720250.1"/>
    </source>
</evidence>
<dbReference type="PANTHER" id="PTHR32125:SF4">
    <property type="entry name" value="2-C-METHYL-D-ERYTHRITOL 4-PHOSPHATE CYTIDYLYLTRANSFERASE, CHLOROPLASTIC"/>
    <property type="match status" value="1"/>
</dbReference>
<comment type="function">
    <text evidence="7">Catalyzes the formation of 4-diphosphocytidyl-2-C-methyl-D-erythritol from CTP and 2-C-methyl-D-erythritol 4-phosphate (MEP).</text>
</comment>
<feature type="site" description="Positions MEP for the nucleophilic attack" evidence="7">
    <location>
        <position position="209"/>
    </location>
</feature>
<dbReference type="RefSeq" id="WP_088073094.1">
    <property type="nucleotide sequence ID" value="NZ_JAHQCR010000014.1"/>
</dbReference>
<dbReference type="Gene3D" id="3.90.550.10">
    <property type="entry name" value="Spore Coat Polysaccharide Biosynthesis Protein SpsA, Chain A"/>
    <property type="match status" value="1"/>
</dbReference>
<dbReference type="SUPFAM" id="SSF53448">
    <property type="entry name" value="Nucleotide-diphospho-sugar transferases"/>
    <property type="match status" value="1"/>
</dbReference>
<evidence type="ECO:0000256" key="5">
    <source>
        <dbReference type="ARBA" id="ARBA00022695"/>
    </source>
</evidence>
<dbReference type="PROSITE" id="PS01295">
    <property type="entry name" value="ISPD"/>
    <property type="match status" value="1"/>
</dbReference>
<feature type="site" description="Transition state stabilizer" evidence="7">
    <location>
        <position position="16"/>
    </location>
</feature>
<evidence type="ECO:0000256" key="1">
    <source>
        <dbReference type="ARBA" id="ARBA00001282"/>
    </source>
</evidence>
<dbReference type="PANTHER" id="PTHR32125">
    <property type="entry name" value="2-C-METHYL-D-ERYTHRITOL 4-PHOSPHATE CYTIDYLYLTRANSFERASE, CHLOROPLASTIC"/>
    <property type="match status" value="1"/>
</dbReference>
<proteinExistence type="inferred from homology"/>
<accession>A0ABS6JP87</accession>
<dbReference type="HAMAP" id="MF_00108">
    <property type="entry name" value="IspD"/>
    <property type="match status" value="1"/>
</dbReference>
<dbReference type="Proteomes" id="UP000790580">
    <property type="component" value="Unassembled WGS sequence"/>
</dbReference>
<dbReference type="CDD" id="cd02516">
    <property type="entry name" value="CDP-ME_synthetase"/>
    <property type="match status" value="1"/>
</dbReference>
<dbReference type="InterPro" id="IPR001228">
    <property type="entry name" value="IspD"/>
</dbReference>
<evidence type="ECO:0000256" key="2">
    <source>
        <dbReference type="ARBA" id="ARBA00004787"/>
    </source>
</evidence>
<keyword evidence="9" id="KW-1185">Reference proteome</keyword>
<evidence type="ECO:0000313" key="9">
    <source>
        <dbReference type="Proteomes" id="UP000790580"/>
    </source>
</evidence>
<dbReference type="EC" id="2.7.7.60" evidence="7"/>
<name>A0ABS6JP87_9BACI</name>
<keyword evidence="4 7" id="KW-0808">Transferase</keyword>
<protein>
    <recommendedName>
        <fullName evidence="7">2-C-methyl-D-erythritol 4-phosphate cytidylyltransferase</fullName>
        <ecNumber evidence="7">2.7.7.60</ecNumber>
    </recommendedName>
    <alternativeName>
        <fullName evidence="7">4-diphosphocytidyl-2C-methyl-D-erythritol synthase</fullName>
    </alternativeName>
    <alternativeName>
        <fullName evidence="7">MEP cytidylyltransferase</fullName>
        <shortName evidence="7">MCT</shortName>
    </alternativeName>
</protein>
<gene>
    <name evidence="7 8" type="primary">ispD</name>
    <name evidence="8" type="ORF">KS407_02205</name>
</gene>
<evidence type="ECO:0000256" key="6">
    <source>
        <dbReference type="ARBA" id="ARBA00023229"/>
    </source>
</evidence>
<keyword evidence="6 7" id="KW-0414">Isoprene biosynthesis</keyword>
<dbReference type="InterPro" id="IPR050088">
    <property type="entry name" value="IspD/TarI_cytidylyltransf_bact"/>
</dbReference>
<comment type="similarity">
    <text evidence="3 7">Belongs to the IspD/TarI cytidylyltransferase family. IspD subfamily.</text>
</comment>
<dbReference type="GO" id="GO:0050518">
    <property type="term" value="F:2-C-methyl-D-erythritol 4-phosphate cytidylyltransferase activity"/>
    <property type="evidence" value="ECO:0007669"/>
    <property type="project" value="UniProtKB-EC"/>
</dbReference>